<dbReference type="InterPro" id="IPR051455">
    <property type="entry name" value="Bact_solute-bind_prot3"/>
</dbReference>
<dbReference type="EMBL" id="CQEH01000002">
    <property type="protein sequence ID" value="CNK62423.1"/>
    <property type="molecule type" value="Genomic_DNA"/>
</dbReference>
<comment type="caution">
    <text evidence="7">The sequence shown here is derived from an EMBL/GenBank/DDBJ whole genome shotgun (WGS) entry which is preliminary data.</text>
</comment>
<evidence type="ECO:0000256" key="1">
    <source>
        <dbReference type="ARBA" id="ARBA00010333"/>
    </source>
</evidence>
<protein>
    <submittedName>
        <fullName evidence="7">Periplasmic solute-binding protein</fullName>
    </submittedName>
</protein>
<feature type="chain" id="PRO_5046885734" evidence="5">
    <location>
        <begin position="29"/>
        <end position="283"/>
    </location>
</feature>
<evidence type="ECO:0000259" key="6">
    <source>
        <dbReference type="SMART" id="SM00062"/>
    </source>
</evidence>
<evidence type="ECO:0000256" key="5">
    <source>
        <dbReference type="SAM" id="SignalP"/>
    </source>
</evidence>
<dbReference type="CDD" id="cd13689">
    <property type="entry name" value="PBP2_BsGlnH"/>
    <property type="match status" value="1"/>
</dbReference>
<evidence type="ECO:0000256" key="3">
    <source>
        <dbReference type="ARBA" id="ARBA00022729"/>
    </source>
</evidence>
<name>A0ABP1YM13_YERAL</name>
<dbReference type="Gene3D" id="3.40.190.10">
    <property type="entry name" value="Periplasmic binding protein-like II"/>
    <property type="match status" value="2"/>
</dbReference>
<feature type="region of interest" description="Disordered" evidence="4">
    <location>
        <begin position="260"/>
        <end position="283"/>
    </location>
</feature>
<gene>
    <name evidence="7" type="primary">fliY_1</name>
    <name evidence="7" type="ORF">ERS137966_00789</name>
</gene>
<feature type="signal peptide" evidence="5">
    <location>
        <begin position="1"/>
        <end position="28"/>
    </location>
</feature>
<keyword evidence="3 5" id="KW-0732">Signal</keyword>
<evidence type="ECO:0000256" key="2">
    <source>
        <dbReference type="ARBA" id="ARBA00022448"/>
    </source>
</evidence>
<sequence>MKPSLSTQKSTIVLTLACLATLSGAAHADKLDDIKQAGVVRIAVFDSNPPFGYIDPQTKKLVGYDVVIANAIAQDLGVKVELRATNPANRIPLLISKKVDLIAANFTITDDRAKEVNFSLPYFATGQKFIAHKGVLKTPEDIGKLRIGADKGTVQEITLREHYPTAKVISYDDTPVAFTALRNGNVQAITQDDAKLVGLLGNLPAAQKADFEISPFSITKEYQGVGIPKGEDRLTTQVNETLVKLEKDGEAAKIYNRWFGPETNSAQPRGEFKFAPLDQQPKA</sequence>
<keyword evidence="2" id="KW-0813">Transport</keyword>
<dbReference type="Pfam" id="PF00497">
    <property type="entry name" value="SBP_bac_3"/>
    <property type="match status" value="1"/>
</dbReference>
<accession>A0ABP1YM13</accession>
<dbReference type="SUPFAM" id="SSF53850">
    <property type="entry name" value="Periplasmic binding protein-like II"/>
    <property type="match status" value="1"/>
</dbReference>
<keyword evidence="8" id="KW-1185">Reference proteome</keyword>
<dbReference type="PANTHER" id="PTHR30085">
    <property type="entry name" value="AMINO ACID ABC TRANSPORTER PERMEASE"/>
    <property type="match status" value="1"/>
</dbReference>
<evidence type="ECO:0000313" key="8">
    <source>
        <dbReference type="Proteomes" id="UP000038647"/>
    </source>
</evidence>
<dbReference type="InterPro" id="IPR001638">
    <property type="entry name" value="Solute-binding_3/MltF_N"/>
</dbReference>
<evidence type="ECO:0000256" key="4">
    <source>
        <dbReference type="SAM" id="MobiDB-lite"/>
    </source>
</evidence>
<proteinExistence type="inferred from homology"/>
<feature type="domain" description="Solute-binding protein family 3/N-terminal" evidence="6">
    <location>
        <begin position="39"/>
        <end position="262"/>
    </location>
</feature>
<dbReference type="Proteomes" id="UP000038647">
    <property type="component" value="Unassembled WGS sequence"/>
</dbReference>
<comment type="similarity">
    <text evidence="1">Belongs to the bacterial solute-binding protein 3 family.</text>
</comment>
<dbReference type="PANTHER" id="PTHR30085:SF6">
    <property type="entry name" value="ABC TRANSPORTER GLUTAMINE-BINDING PROTEIN GLNH"/>
    <property type="match status" value="1"/>
</dbReference>
<organism evidence="7 8">
    <name type="scientific">Yersinia aldovae</name>
    <dbReference type="NCBI Taxonomy" id="29483"/>
    <lineage>
        <taxon>Bacteria</taxon>
        <taxon>Pseudomonadati</taxon>
        <taxon>Pseudomonadota</taxon>
        <taxon>Gammaproteobacteria</taxon>
        <taxon>Enterobacterales</taxon>
        <taxon>Yersiniaceae</taxon>
        <taxon>Yersinia</taxon>
    </lineage>
</organism>
<evidence type="ECO:0000313" key="7">
    <source>
        <dbReference type="EMBL" id="CNK62423.1"/>
    </source>
</evidence>
<reference evidence="7 8" key="1">
    <citation type="submission" date="2015-03" db="EMBL/GenBank/DDBJ databases">
        <authorList>
            <consortium name="Pathogen Informatics"/>
            <person name="Murphy D."/>
        </authorList>
    </citation>
    <scope>NUCLEOTIDE SEQUENCE [LARGE SCALE GENOMIC DNA]</scope>
    <source>
        <strain evidence="7 8">IP08791</strain>
    </source>
</reference>
<dbReference type="SMART" id="SM00062">
    <property type="entry name" value="PBPb"/>
    <property type="match status" value="1"/>
</dbReference>
<dbReference type="RefSeq" id="WP_049603350.1">
    <property type="nucleotide sequence ID" value="NZ_CQEH01000002.1"/>
</dbReference>